<dbReference type="EMBL" id="SLWK01000002">
    <property type="protein sequence ID" value="TCO09641.1"/>
    <property type="molecule type" value="Genomic_DNA"/>
</dbReference>
<dbReference type="Proteomes" id="UP000295221">
    <property type="component" value="Unassembled WGS sequence"/>
</dbReference>
<organism evidence="1 2">
    <name type="scientific">Natronoflexus pectinivorans</name>
    <dbReference type="NCBI Taxonomy" id="682526"/>
    <lineage>
        <taxon>Bacteria</taxon>
        <taxon>Pseudomonadati</taxon>
        <taxon>Bacteroidota</taxon>
        <taxon>Bacteroidia</taxon>
        <taxon>Marinilabiliales</taxon>
        <taxon>Marinilabiliaceae</taxon>
        <taxon>Natronoflexus</taxon>
    </lineage>
</organism>
<evidence type="ECO:0000313" key="1">
    <source>
        <dbReference type="EMBL" id="TCO09641.1"/>
    </source>
</evidence>
<name>A0A4V2RWR3_9BACT</name>
<dbReference type="AlphaFoldDB" id="A0A4V2RWR3"/>
<keyword evidence="2" id="KW-1185">Reference proteome</keyword>
<proteinExistence type="predicted"/>
<gene>
    <name evidence="1" type="ORF">EV194_10263</name>
</gene>
<evidence type="ECO:0000313" key="2">
    <source>
        <dbReference type="Proteomes" id="UP000295221"/>
    </source>
</evidence>
<accession>A0A4V2RWR3</accession>
<sequence>MKRAMRKSSHTGEVLSLVEVRMIIGEFHLSYKKQIINR</sequence>
<comment type="caution">
    <text evidence="1">The sequence shown here is derived from an EMBL/GenBank/DDBJ whole genome shotgun (WGS) entry which is preliminary data.</text>
</comment>
<protein>
    <submittedName>
        <fullName evidence="1">Uncharacterized protein</fullName>
    </submittedName>
</protein>
<reference evidence="1 2" key="1">
    <citation type="submission" date="2019-03" db="EMBL/GenBank/DDBJ databases">
        <title>Genomic Encyclopedia of Type Strains, Phase IV (KMG-IV): sequencing the most valuable type-strain genomes for metagenomic binning, comparative biology and taxonomic classification.</title>
        <authorList>
            <person name="Goeker M."/>
        </authorList>
    </citation>
    <scope>NUCLEOTIDE SEQUENCE [LARGE SCALE GENOMIC DNA]</scope>
    <source>
        <strain evidence="1 2">DSM 24179</strain>
    </source>
</reference>